<dbReference type="AlphaFoldDB" id="A0AAV5LND7"/>
<dbReference type="Proteomes" id="UP001054252">
    <property type="component" value="Unassembled WGS sequence"/>
</dbReference>
<evidence type="ECO:0000313" key="3">
    <source>
        <dbReference type="Proteomes" id="UP001054252"/>
    </source>
</evidence>
<comment type="caution">
    <text evidence="2">The sequence shown here is derived from an EMBL/GenBank/DDBJ whole genome shotgun (WGS) entry which is preliminary data.</text>
</comment>
<evidence type="ECO:0000256" key="1">
    <source>
        <dbReference type="SAM" id="MobiDB-lite"/>
    </source>
</evidence>
<gene>
    <name evidence="2" type="ORF">SLEP1_g46784</name>
</gene>
<sequence length="70" mass="7703">MCPTLPQFLKNLLDEHAPGREDLAGLIVFDHADEVNVAVRSQLLKSSSNSSSEKESQTLSCCNRSMKPLD</sequence>
<name>A0AAV5LND7_9ROSI</name>
<organism evidence="2 3">
    <name type="scientific">Rubroshorea leprosula</name>
    <dbReference type="NCBI Taxonomy" id="152421"/>
    <lineage>
        <taxon>Eukaryota</taxon>
        <taxon>Viridiplantae</taxon>
        <taxon>Streptophyta</taxon>
        <taxon>Embryophyta</taxon>
        <taxon>Tracheophyta</taxon>
        <taxon>Spermatophyta</taxon>
        <taxon>Magnoliopsida</taxon>
        <taxon>eudicotyledons</taxon>
        <taxon>Gunneridae</taxon>
        <taxon>Pentapetalae</taxon>
        <taxon>rosids</taxon>
        <taxon>malvids</taxon>
        <taxon>Malvales</taxon>
        <taxon>Dipterocarpaceae</taxon>
        <taxon>Rubroshorea</taxon>
    </lineage>
</organism>
<reference evidence="2 3" key="1">
    <citation type="journal article" date="2021" name="Commun. Biol.">
        <title>The genome of Shorea leprosula (Dipterocarpaceae) highlights the ecological relevance of drought in aseasonal tropical rainforests.</title>
        <authorList>
            <person name="Ng K.K.S."/>
            <person name="Kobayashi M.J."/>
            <person name="Fawcett J.A."/>
            <person name="Hatakeyama M."/>
            <person name="Paape T."/>
            <person name="Ng C.H."/>
            <person name="Ang C.C."/>
            <person name="Tnah L.H."/>
            <person name="Lee C.T."/>
            <person name="Nishiyama T."/>
            <person name="Sese J."/>
            <person name="O'Brien M.J."/>
            <person name="Copetti D."/>
            <person name="Mohd Noor M.I."/>
            <person name="Ong R.C."/>
            <person name="Putra M."/>
            <person name="Sireger I.Z."/>
            <person name="Indrioko S."/>
            <person name="Kosugi Y."/>
            <person name="Izuno A."/>
            <person name="Isagi Y."/>
            <person name="Lee S.L."/>
            <person name="Shimizu K.K."/>
        </authorList>
    </citation>
    <scope>NUCLEOTIDE SEQUENCE [LARGE SCALE GENOMIC DNA]</scope>
    <source>
        <strain evidence="2">214</strain>
    </source>
</reference>
<feature type="region of interest" description="Disordered" evidence="1">
    <location>
        <begin position="44"/>
        <end position="70"/>
    </location>
</feature>
<keyword evidence="3" id="KW-1185">Reference proteome</keyword>
<evidence type="ECO:0000313" key="2">
    <source>
        <dbReference type="EMBL" id="GKV38931.1"/>
    </source>
</evidence>
<accession>A0AAV5LND7</accession>
<proteinExistence type="predicted"/>
<protein>
    <submittedName>
        <fullName evidence="2">Uncharacterized protein</fullName>
    </submittedName>
</protein>
<dbReference type="EMBL" id="BPVZ01000131">
    <property type="protein sequence ID" value="GKV38931.1"/>
    <property type="molecule type" value="Genomic_DNA"/>
</dbReference>